<keyword evidence="2 10" id="KW-0444">Lipid biosynthesis</keyword>
<dbReference type="GO" id="GO:0034625">
    <property type="term" value="P:fatty acid elongation, monounsaturated fatty acid"/>
    <property type="evidence" value="ECO:0007669"/>
    <property type="project" value="TreeGrafter"/>
</dbReference>
<keyword evidence="3 10" id="KW-0808">Transferase</keyword>
<dbReference type="GO" id="GO:0034626">
    <property type="term" value="P:fatty acid elongation, polyunsaturated fatty acid"/>
    <property type="evidence" value="ECO:0007669"/>
    <property type="project" value="TreeGrafter"/>
</dbReference>
<evidence type="ECO:0000313" key="11">
    <source>
        <dbReference type="EMBL" id="KAG8193718.1"/>
    </source>
</evidence>
<keyword evidence="6 10" id="KW-1133">Transmembrane helix</keyword>
<dbReference type="EMBL" id="JAFNEN010000115">
    <property type="protein sequence ID" value="KAG8193718.1"/>
    <property type="molecule type" value="Genomic_DNA"/>
</dbReference>
<dbReference type="Proteomes" id="UP000827092">
    <property type="component" value="Unassembled WGS sequence"/>
</dbReference>
<dbReference type="GO" id="GO:0005789">
    <property type="term" value="C:endoplasmic reticulum membrane"/>
    <property type="evidence" value="ECO:0007669"/>
    <property type="project" value="TreeGrafter"/>
</dbReference>
<evidence type="ECO:0000256" key="7">
    <source>
        <dbReference type="ARBA" id="ARBA00023098"/>
    </source>
</evidence>
<dbReference type="Pfam" id="PF01151">
    <property type="entry name" value="ELO"/>
    <property type="match status" value="1"/>
</dbReference>
<evidence type="ECO:0000256" key="3">
    <source>
        <dbReference type="ARBA" id="ARBA00022679"/>
    </source>
</evidence>
<evidence type="ECO:0000256" key="9">
    <source>
        <dbReference type="ARBA" id="ARBA00023160"/>
    </source>
</evidence>
<feature type="transmembrane region" description="Helical" evidence="10">
    <location>
        <begin position="188"/>
        <end position="206"/>
    </location>
</feature>
<keyword evidence="9 10" id="KW-0275">Fatty acid biosynthesis</keyword>
<keyword evidence="7 10" id="KW-0443">Lipid metabolism</keyword>
<comment type="similarity">
    <text evidence="10">Belongs to the ELO family.</text>
</comment>
<gene>
    <name evidence="11" type="ORF">JTE90_005016</name>
</gene>
<accession>A0AAV6VCF8</accession>
<comment type="caution">
    <text evidence="11">The sequence shown here is derived from an EMBL/GenBank/DDBJ whole genome shotgun (WGS) entry which is preliminary data.</text>
</comment>
<evidence type="ECO:0000256" key="5">
    <source>
        <dbReference type="ARBA" id="ARBA00022832"/>
    </source>
</evidence>
<dbReference type="AlphaFoldDB" id="A0AAV6VCF8"/>
<feature type="transmembrane region" description="Helical" evidence="10">
    <location>
        <begin position="248"/>
        <end position="268"/>
    </location>
</feature>
<dbReference type="GO" id="GO:0030148">
    <property type="term" value="P:sphingolipid biosynthetic process"/>
    <property type="evidence" value="ECO:0007669"/>
    <property type="project" value="TreeGrafter"/>
</dbReference>
<name>A0AAV6VCF8_9ARAC</name>
<sequence>MEGTNPVNCCIRSDHNFVQDLADIYDDFLIKYTDPVIMQWPLVRNDRLNCIIICIYVVFVNFIGPRFMATRKPYDLRWLIVPYNIMLVIMNFYIFLGFARIRWFSGLEISCQPLEITKDANAYKLAEFTWWFYVSKFIELSDTVFFVLRKKDRQLTRLHLIHHSSVPLCMFCMLRSEPGGYNTFFPLANSFVHVIMYTYYGVSALGDEVTIHLKFKKYITITQLIQFILVLSYMISRPWYGCQVSYRAYYVNMGIAGFFFVLFCNFYWNEYLLAREVRKEAQKSKYRLLMLNGEQKKSS</sequence>
<proteinExistence type="inferred from homology"/>
<feature type="transmembrane region" description="Helical" evidence="10">
    <location>
        <begin position="218"/>
        <end position="236"/>
    </location>
</feature>
<keyword evidence="5 10" id="KW-0276">Fatty acid metabolism</keyword>
<feature type="transmembrane region" description="Helical" evidence="10">
    <location>
        <begin position="158"/>
        <end position="176"/>
    </location>
</feature>
<evidence type="ECO:0000256" key="10">
    <source>
        <dbReference type="RuleBase" id="RU361115"/>
    </source>
</evidence>
<evidence type="ECO:0000256" key="4">
    <source>
        <dbReference type="ARBA" id="ARBA00022692"/>
    </source>
</evidence>
<organism evidence="11 12">
    <name type="scientific">Oedothorax gibbosus</name>
    <dbReference type="NCBI Taxonomy" id="931172"/>
    <lineage>
        <taxon>Eukaryota</taxon>
        <taxon>Metazoa</taxon>
        <taxon>Ecdysozoa</taxon>
        <taxon>Arthropoda</taxon>
        <taxon>Chelicerata</taxon>
        <taxon>Arachnida</taxon>
        <taxon>Araneae</taxon>
        <taxon>Araneomorphae</taxon>
        <taxon>Entelegynae</taxon>
        <taxon>Araneoidea</taxon>
        <taxon>Linyphiidae</taxon>
        <taxon>Erigoninae</taxon>
        <taxon>Oedothorax</taxon>
    </lineage>
</organism>
<dbReference type="GO" id="GO:0009922">
    <property type="term" value="F:fatty acid elongase activity"/>
    <property type="evidence" value="ECO:0007669"/>
    <property type="project" value="UniProtKB-EC"/>
</dbReference>
<protein>
    <recommendedName>
        <fullName evidence="10">Elongation of very long chain fatty acids protein</fullName>
        <ecNumber evidence="10">2.3.1.199</ecNumber>
    </recommendedName>
    <alternativeName>
        <fullName evidence="10">Very-long-chain 3-oxoacyl-CoA synthase</fullName>
    </alternativeName>
</protein>
<dbReference type="EC" id="2.3.1.199" evidence="10"/>
<evidence type="ECO:0000256" key="6">
    <source>
        <dbReference type="ARBA" id="ARBA00022989"/>
    </source>
</evidence>
<comment type="catalytic activity">
    <reaction evidence="10">
        <text>a very-long-chain acyl-CoA + malonyl-CoA + H(+) = a very-long-chain 3-oxoacyl-CoA + CO2 + CoA</text>
        <dbReference type="Rhea" id="RHEA:32727"/>
        <dbReference type="ChEBI" id="CHEBI:15378"/>
        <dbReference type="ChEBI" id="CHEBI:16526"/>
        <dbReference type="ChEBI" id="CHEBI:57287"/>
        <dbReference type="ChEBI" id="CHEBI:57384"/>
        <dbReference type="ChEBI" id="CHEBI:90725"/>
        <dbReference type="ChEBI" id="CHEBI:90736"/>
        <dbReference type="EC" id="2.3.1.199"/>
    </reaction>
</comment>
<comment type="subcellular location">
    <subcellularLocation>
        <location evidence="1">Membrane</location>
        <topology evidence="1">Multi-pass membrane protein</topology>
    </subcellularLocation>
</comment>
<dbReference type="PANTHER" id="PTHR11157">
    <property type="entry name" value="FATTY ACID ACYL TRANSFERASE-RELATED"/>
    <property type="match status" value="1"/>
</dbReference>
<feature type="transmembrane region" description="Helical" evidence="10">
    <location>
        <begin position="48"/>
        <end position="68"/>
    </location>
</feature>
<reference evidence="11 12" key="1">
    <citation type="journal article" date="2022" name="Nat. Ecol. Evol.">
        <title>A masculinizing supergene underlies an exaggerated male reproductive morph in a spider.</title>
        <authorList>
            <person name="Hendrickx F."/>
            <person name="De Corte Z."/>
            <person name="Sonet G."/>
            <person name="Van Belleghem S.M."/>
            <person name="Kostlbacher S."/>
            <person name="Vangestel C."/>
        </authorList>
    </citation>
    <scope>NUCLEOTIDE SEQUENCE [LARGE SCALE GENOMIC DNA]</scope>
    <source>
        <strain evidence="11">W744_W776</strain>
    </source>
</reference>
<evidence type="ECO:0000313" key="12">
    <source>
        <dbReference type="Proteomes" id="UP000827092"/>
    </source>
</evidence>
<feature type="transmembrane region" description="Helical" evidence="10">
    <location>
        <begin position="80"/>
        <end position="99"/>
    </location>
</feature>
<keyword evidence="8 10" id="KW-0472">Membrane</keyword>
<dbReference type="InterPro" id="IPR002076">
    <property type="entry name" value="ELO_fam"/>
</dbReference>
<keyword evidence="4 10" id="KW-0812">Transmembrane</keyword>
<dbReference type="PANTHER" id="PTHR11157:SF69">
    <property type="entry name" value="ELONGATION OF VERY LONG CHAIN FATTY ACIDS PROTEIN 7"/>
    <property type="match status" value="1"/>
</dbReference>
<keyword evidence="12" id="KW-1185">Reference proteome</keyword>
<dbReference type="GO" id="GO:0019367">
    <property type="term" value="P:fatty acid elongation, saturated fatty acid"/>
    <property type="evidence" value="ECO:0007669"/>
    <property type="project" value="TreeGrafter"/>
</dbReference>
<dbReference type="GO" id="GO:0042761">
    <property type="term" value="P:very long-chain fatty acid biosynthetic process"/>
    <property type="evidence" value="ECO:0007669"/>
    <property type="project" value="TreeGrafter"/>
</dbReference>
<evidence type="ECO:0000256" key="2">
    <source>
        <dbReference type="ARBA" id="ARBA00022516"/>
    </source>
</evidence>
<evidence type="ECO:0000256" key="1">
    <source>
        <dbReference type="ARBA" id="ARBA00004141"/>
    </source>
</evidence>
<evidence type="ECO:0000256" key="8">
    <source>
        <dbReference type="ARBA" id="ARBA00023136"/>
    </source>
</evidence>